<feature type="non-terminal residue" evidence="2">
    <location>
        <position position="158"/>
    </location>
</feature>
<dbReference type="AlphaFoldDB" id="A0A2P6AQQ3"/>
<dbReference type="RefSeq" id="WP_206389827.1">
    <property type="nucleotide sequence ID" value="NZ_PTQZ01000273.1"/>
</dbReference>
<reference evidence="3" key="1">
    <citation type="submission" date="2018-02" db="EMBL/GenBank/DDBJ databases">
        <title>Genome sequencing of Solimonas sp. HR-BB.</title>
        <authorList>
            <person name="Lee Y."/>
            <person name="Jeon C.O."/>
        </authorList>
    </citation>
    <scope>NUCLEOTIDE SEQUENCE [LARGE SCALE GENOMIC DNA]</scope>
    <source>
        <strain evidence="3">HR-E</strain>
    </source>
</reference>
<name>A0A2P6AQQ3_9GAMM</name>
<gene>
    <name evidence="2" type="ORF">C5O18_08960</name>
</gene>
<evidence type="ECO:0000313" key="2">
    <source>
        <dbReference type="EMBL" id="PQA32179.1"/>
    </source>
</evidence>
<proteinExistence type="predicted"/>
<keyword evidence="1" id="KW-0732">Signal</keyword>
<accession>A0A2P6AQQ3</accession>
<evidence type="ECO:0000256" key="1">
    <source>
        <dbReference type="SAM" id="SignalP"/>
    </source>
</evidence>
<sequence length="158" mass="17381">MPGRPVRAGRPPLCVWPLLALLQAAPPGALADTTAAVPAPERAAAAAAGLRELRYLGHAVARADGRYLYTEVHRHRYDGWRWLGGSIRYVAPDGRALGEKTLDFGADPYVPVMRYRLAGGVHEERITRVDAQALVLSRRRDGRDERRVIARVPEQAAD</sequence>
<keyword evidence="3" id="KW-1185">Reference proteome</keyword>
<feature type="signal peptide" evidence="1">
    <location>
        <begin position="1"/>
        <end position="31"/>
    </location>
</feature>
<dbReference type="EMBL" id="PTQZ01000273">
    <property type="protein sequence ID" value="PQA32179.1"/>
    <property type="molecule type" value="Genomic_DNA"/>
</dbReference>
<dbReference type="Proteomes" id="UP000243900">
    <property type="component" value="Unassembled WGS sequence"/>
</dbReference>
<feature type="chain" id="PRO_5015141837" evidence="1">
    <location>
        <begin position="32"/>
        <end position="158"/>
    </location>
</feature>
<evidence type="ECO:0000313" key="3">
    <source>
        <dbReference type="Proteomes" id="UP000243900"/>
    </source>
</evidence>
<organism evidence="2 3">
    <name type="scientific">Amnimonas aquatica</name>
    <dbReference type="NCBI Taxonomy" id="2094561"/>
    <lineage>
        <taxon>Bacteria</taxon>
        <taxon>Pseudomonadati</taxon>
        <taxon>Pseudomonadota</taxon>
        <taxon>Gammaproteobacteria</taxon>
        <taxon>Moraxellales</taxon>
        <taxon>Moraxellaceae</taxon>
        <taxon>Amnimonas</taxon>
    </lineage>
</organism>
<protein>
    <submittedName>
        <fullName evidence="2">Uncharacterized protein</fullName>
    </submittedName>
</protein>
<comment type="caution">
    <text evidence="2">The sequence shown here is derived from an EMBL/GenBank/DDBJ whole genome shotgun (WGS) entry which is preliminary data.</text>
</comment>